<comment type="caution">
    <text evidence="2">The sequence shown here is derived from an EMBL/GenBank/DDBJ whole genome shotgun (WGS) entry which is preliminary data.</text>
</comment>
<accession>A0AAQ4DCU9</accession>
<dbReference type="EMBL" id="JARKHS020032310">
    <property type="protein sequence ID" value="KAK8760289.1"/>
    <property type="molecule type" value="Genomic_DNA"/>
</dbReference>
<sequence>MKSKAHCIFVLFALVGISECVYPVNFRKPEHRGCPAMCRPGQRRGAKCGELGCRCAVRFGPPAPLQLPCVNIPYGFH</sequence>
<evidence type="ECO:0008006" key="4">
    <source>
        <dbReference type="Google" id="ProtNLM"/>
    </source>
</evidence>
<reference evidence="2 3" key="1">
    <citation type="journal article" date="2023" name="Arcadia Sci">
        <title>De novo assembly of a long-read Amblyomma americanum tick genome.</title>
        <authorList>
            <person name="Chou S."/>
            <person name="Poskanzer K.E."/>
            <person name="Rollins M."/>
            <person name="Thuy-Boun P.S."/>
        </authorList>
    </citation>
    <scope>NUCLEOTIDE SEQUENCE [LARGE SCALE GENOMIC DNA]</scope>
    <source>
        <strain evidence="2">F_SG_1</strain>
        <tissue evidence="2">Salivary glands</tissue>
    </source>
</reference>
<protein>
    <recommendedName>
        <fullName evidence="4">Secreted protein</fullName>
    </recommendedName>
</protein>
<keyword evidence="1" id="KW-0732">Signal</keyword>
<feature type="signal peptide" evidence="1">
    <location>
        <begin position="1"/>
        <end position="20"/>
    </location>
</feature>
<name>A0AAQ4DCU9_AMBAM</name>
<evidence type="ECO:0000313" key="2">
    <source>
        <dbReference type="EMBL" id="KAK8760289.1"/>
    </source>
</evidence>
<proteinExistence type="predicted"/>
<keyword evidence="3" id="KW-1185">Reference proteome</keyword>
<gene>
    <name evidence="2" type="ORF">V5799_028445</name>
</gene>
<organism evidence="2 3">
    <name type="scientific">Amblyomma americanum</name>
    <name type="common">Lone star tick</name>
    <dbReference type="NCBI Taxonomy" id="6943"/>
    <lineage>
        <taxon>Eukaryota</taxon>
        <taxon>Metazoa</taxon>
        <taxon>Ecdysozoa</taxon>
        <taxon>Arthropoda</taxon>
        <taxon>Chelicerata</taxon>
        <taxon>Arachnida</taxon>
        <taxon>Acari</taxon>
        <taxon>Parasitiformes</taxon>
        <taxon>Ixodida</taxon>
        <taxon>Ixodoidea</taxon>
        <taxon>Ixodidae</taxon>
        <taxon>Amblyomminae</taxon>
        <taxon>Amblyomma</taxon>
    </lineage>
</organism>
<evidence type="ECO:0000256" key="1">
    <source>
        <dbReference type="SAM" id="SignalP"/>
    </source>
</evidence>
<dbReference type="Proteomes" id="UP001321473">
    <property type="component" value="Unassembled WGS sequence"/>
</dbReference>
<evidence type="ECO:0000313" key="3">
    <source>
        <dbReference type="Proteomes" id="UP001321473"/>
    </source>
</evidence>
<feature type="chain" id="PRO_5043017157" description="Secreted protein" evidence="1">
    <location>
        <begin position="21"/>
        <end position="77"/>
    </location>
</feature>
<dbReference type="AlphaFoldDB" id="A0AAQ4DCU9"/>